<gene>
    <name evidence="1" type="ORF">DTL42_19195</name>
</gene>
<dbReference type="AlphaFoldDB" id="A0A368KMJ6"/>
<organism evidence="1 2">
    <name type="scientific">Bremerella cremea</name>
    <dbReference type="NCBI Taxonomy" id="1031537"/>
    <lineage>
        <taxon>Bacteria</taxon>
        <taxon>Pseudomonadati</taxon>
        <taxon>Planctomycetota</taxon>
        <taxon>Planctomycetia</taxon>
        <taxon>Pirellulales</taxon>
        <taxon>Pirellulaceae</taxon>
        <taxon>Bremerella</taxon>
    </lineage>
</organism>
<comment type="caution">
    <text evidence="1">The sequence shown here is derived from an EMBL/GenBank/DDBJ whole genome shotgun (WGS) entry which is preliminary data.</text>
</comment>
<evidence type="ECO:0000313" key="1">
    <source>
        <dbReference type="EMBL" id="RCS43281.1"/>
    </source>
</evidence>
<proteinExistence type="predicted"/>
<accession>A0A368KMJ6</accession>
<name>A0A368KMJ6_9BACT</name>
<reference evidence="1 2" key="1">
    <citation type="submission" date="2018-07" db="EMBL/GenBank/DDBJ databases">
        <title>Comparative genomes isolates from brazilian mangrove.</title>
        <authorList>
            <person name="De Araujo J.E."/>
            <person name="Taketani R.G."/>
            <person name="Silva M.C.P."/>
            <person name="Lourenco M.V."/>
            <person name="Oliveira V.M."/>
            <person name="Andreote F.D."/>
        </authorList>
    </citation>
    <scope>NUCLEOTIDE SEQUENCE [LARGE SCALE GENOMIC DNA]</scope>
    <source>
        <strain evidence="1 2">HEX PRIS-MGV</strain>
    </source>
</reference>
<dbReference type="Proteomes" id="UP000253562">
    <property type="component" value="Unassembled WGS sequence"/>
</dbReference>
<evidence type="ECO:0000313" key="2">
    <source>
        <dbReference type="Proteomes" id="UP000253562"/>
    </source>
</evidence>
<protein>
    <submittedName>
        <fullName evidence="1">Uncharacterized protein</fullName>
    </submittedName>
</protein>
<dbReference type="EMBL" id="QPEX01000039">
    <property type="protein sequence ID" value="RCS43281.1"/>
    <property type="molecule type" value="Genomic_DNA"/>
</dbReference>
<sequence length="68" mass="7745">MVVLVDDATGASKTWGREPPSVLRTIAQLIVGDRPNRKEFRQIKRRPKPYKLLQAARKSIITREGIMS</sequence>